<dbReference type="RefSeq" id="WP_092810982.1">
    <property type="nucleotide sequence ID" value="NZ_FMVW01000002.1"/>
</dbReference>
<keyword evidence="3" id="KW-1185">Reference proteome</keyword>
<dbReference type="Proteomes" id="UP000199347">
    <property type="component" value="Unassembled WGS sequence"/>
</dbReference>
<dbReference type="AlphaFoldDB" id="A0A1G5N3B1"/>
<proteinExistence type="predicted"/>
<evidence type="ECO:0000313" key="2">
    <source>
        <dbReference type="EMBL" id="SCZ31832.1"/>
    </source>
</evidence>
<feature type="domain" description="KTSC" evidence="1">
    <location>
        <begin position="14"/>
        <end position="68"/>
    </location>
</feature>
<dbReference type="EMBL" id="FMVW01000002">
    <property type="protein sequence ID" value="SCZ31832.1"/>
    <property type="molecule type" value="Genomic_DNA"/>
</dbReference>
<dbReference type="Pfam" id="PF13619">
    <property type="entry name" value="KTSC"/>
    <property type="match status" value="1"/>
</dbReference>
<dbReference type="InterPro" id="IPR025309">
    <property type="entry name" value="KTSC_dom"/>
</dbReference>
<evidence type="ECO:0000313" key="3">
    <source>
        <dbReference type="Proteomes" id="UP000199347"/>
    </source>
</evidence>
<evidence type="ECO:0000259" key="1">
    <source>
        <dbReference type="Pfam" id="PF13619"/>
    </source>
</evidence>
<dbReference type="OrthoDB" id="8450910at2"/>
<gene>
    <name evidence="2" type="ORF">SAMN03080610_01425</name>
</gene>
<accession>A0A1G5N3B1</accession>
<reference evidence="2 3" key="1">
    <citation type="submission" date="2016-10" db="EMBL/GenBank/DDBJ databases">
        <authorList>
            <person name="de Groot N.N."/>
        </authorList>
    </citation>
    <scope>NUCLEOTIDE SEQUENCE [LARGE SCALE GENOMIC DNA]</scope>
    <source>
        <strain evidence="2 3">DSM 2698</strain>
    </source>
</reference>
<organism evidence="2 3">
    <name type="scientific">Afifella marina DSM 2698</name>
    <dbReference type="NCBI Taxonomy" id="1120955"/>
    <lineage>
        <taxon>Bacteria</taxon>
        <taxon>Pseudomonadati</taxon>
        <taxon>Pseudomonadota</taxon>
        <taxon>Alphaproteobacteria</taxon>
        <taxon>Hyphomicrobiales</taxon>
        <taxon>Afifellaceae</taxon>
        <taxon>Afifella</taxon>
    </lineage>
</organism>
<protein>
    <submittedName>
        <fullName evidence="2">KTSC domain-containing protein</fullName>
    </submittedName>
</protein>
<name>A0A1G5N3B1_AFIMA</name>
<sequence length="81" mass="9298">MLLLMEVIEHSFGSEALERALYVPARCLLFIAFRSGRIYRYEGVSEATFRDLLAAPSAGAFFNETLRHYPYSEVRDLSQAY</sequence>